<evidence type="ECO:0000256" key="1">
    <source>
        <dbReference type="SAM" id="MobiDB-lite"/>
    </source>
</evidence>
<reference evidence="2 3" key="1">
    <citation type="submission" date="2022-06" db="EMBL/GenBank/DDBJ databases">
        <title>Dyella sp. Sa strain:Sa Genome sequencing.</title>
        <authorList>
            <person name="Park S."/>
        </authorList>
    </citation>
    <scope>NUCLEOTIDE SEQUENCE [LARGE SCALE GENOMIC DNA]</scope>
    <source>
        <strain evidence="2 3">Sa</strain>
    </source>
</reference>
<dbReference type="EMBL" id="JAMZEK010000001">
    <property type="protein sequence ID" value="MCP1373086.1"/>
    <property type="molecule type" value="Genomic_DNA"/>
</dbReference>
<comment type="caution">
    <text evidence="2">The sequence shown here is derived from an EMBL/GenBank/DDBJ whole genome shotgun (WGS) entry which is preliminary data.</text>
</comment>
<name>A0ABT1F6S1_9GAMM</name>
<feature type="region of interest" description="Disordered" evidence="1">
    <location>
        <begin position="153"/>
        <end position="217"/>
    </location>
</feature>
<organism evidence="2 3">
    <name type="scientific">Dyella lutea</name>
    <dbReference type="NCBI Taxonomy" id="2950441"/>
    <lineage>
        <taxon>Bacteria</taxon>
        <taxon>Pseudomonadati</taxon>
        <taxon>Pseudomonadota</taxon>
        <taxon>Gammaproteobacteria</taxon>
        <taxon>Lysobacterales</taxon>
        <taxon>Rhodanobacteraceae</taxon>
        <taxon>Dyella</taxon>
    </lineage>
</organism>
<dbReference type="RefSeq" id="WP_253564847.1">
    <property type="nucleotide sequence ID" value="NZ_JAMZEK010000001.1"/>
</dbReference>
<accession>A0ABT1F6S1</accession>
<keyword evidence="3" id="KW-1185">Reference proteome</keyword>
<sequence length="241" mass="25385">MKAATQRRLTPMLVLAAGVLGAALVVLLLGLGQGVRWRAPHPVAPLPPPGHGAALPPPQPLDRFATVWQRPLFRPDRRPGARSGDGGAVGDLALTGVILTPSLRMALAHDKTNNRDLQIAQGKTTPDGRWTLVEVQPRAAVFDGPDGRVELKLPAGAPFDKTPPAPDNAPGAAEMRKEAGGAPFPATGSSPRMGLTPPGAGRAQRGHQTEAQLQAERLRQLNAIIQKRRAEQAASTQQGDH</sequence>
<protein>
    <submittedName>
        <fullName evidence="2">General secretion pathway protein GspN</fullName>
    </submittedName>
</protein>
<proteinExistence type="predicted"/>
<dbReference type="Proteomes" id="UP001204615">
    <property type="component" value="Unassembled WGS sequence"/>
</dbReference>
<gene>
    <name evidence="2" type="ORF">NC595_03325</name>
</gene>
<evidence type="ECO:0000313" key="3">
    <source>
        <dbReference type="Proteomes" id="UP001204615"/>
    </source>
</evidence>
<evidence type="ECO:0000313" key="2">
    <source>
        <dbReference type="EMBL" id="MCP1373086.1"/>
    </source>
</evidence>